<proteinExistence type="predicted"/>
<feature type="region of interest" description="Disordered" evidence="1">
    <location>
        <begin position="241"/>
        <end position="263"/>
    </location>
</feature>
<evidence type="ECO:0000256" key="1">
    <source>
        <dbReference type="SAM" id="MobiDB-lite"/>
    </source>
</evidence>
<feature type="region of interest" description="Disordered" evidence="1">
    <location>
        <begin position="174"/>
        <end position="194"/>
    </location>
</feature>
<sequence>MTAQNEVTQLPNVDRKVGSEHAENAFCEAAASLRAMVEFDHQSMRVSAASTASVATGPQETSTSGWTELSDRTFIRAVQECELYREDWKRANTSKLPRLPIPLLHSLRDAGVAFDRALTMLPVSPTHLRAACIRAGVVLDGRRLARPTPENTPLNNRKKEPDMPVIQNVIQAQELTDGRSEADAQAGKRRRGKTLREKIRAIAQEIADREGQRPTYIRLHREYGFAMKTIRNHLAEAPRPYRHRVDPAPDVSPTEPKKSKASPELTQMISEIVFGAALVPGTYLDAHQIVRCDDFEKSSEGLTPLVQKWRQHEAETVLVIKTYRELVAS</sequence>
<gene>
    <name evidence="2" type="ORF">B5K10_05405</name>
</gene>
<dbReference type="Proteomes" id="UP000256748">
    <property type="component" value="Unassembled WGS sequence"/>
</dbReference>
<comment type="caution">
    <text evidence="2">The sequence shown here is derived from an EMBL/GenBank/DDBJ whole genome shotgun (WGS) entry which is preliminary data.</text>
</comment>
<name>A0A3E1BXD3_RHILT</name>
<dbReference type="AlphaFoldDB" id="A0A3E1BXD3"/>
<dbReference type="RefSeq" id="WP_116272610.1">
    <property type="nucleotide sequence ID" value="NZ_KZ859521.1"/>
</dbReference>
<evidence type="ECO:0000313" key="3">
    <source>
        <dbReference type="Proteomes" id="UP000256748"/>
    </source>
</evidence>
<accession>A0A3E1BXD3</accession>
<reference evidence="2 3" key="1">
    <citation type="submission" date="2017-03" db="EMBL/GenBank/DDBJ databases">
        <title>Genome analysis of Rhizobial strains effectives or ineffectives for nitrogen fixation isolated from bean seeds.</title>
        <authorList>
            <person name="Peralta H."/>
            <person name="Aguilar-Vera A."/>
            <person name="Mora Y."/>
            <person name="Vargas-Lagunas C."/>
            <person name="Girard L."/>
            <person name="Mora J."/>
        </authorList>
    </citation>
    <scope>NUCLEOTIDE SEQUENCE [LARGE SCALE GENOMIC DNA]</scope>
    <source>
        <strain evidence="2 3">CCGM5</strain>
    </source>
</reference>
<evidence type="ECO:0000313" key="2">
    <source>
        <dbReference type="EMBL" id="RFB99941.1"/>
    </source>
</evidence>
<organism evidence="2 3">
    <name type="scientific">Rhizobium leguminosarum bv. trifolii</name>
    <dbReference type="NCBI Taxonomy" id="386"/>
    <lineage>
        <taxon>Bacteria</taxon>
        <taxon>Pseudomonadati</taxon>
        <taxon>Pseudomonadota</taxon>
        <taxon>Alphaproteobacteria</taxon>
        <taxon>Hyphomicrobiales</taxon>
        <taxon>Rhizobiaceae</taxon>
        <taxon>Rhizobium/Agrobacterium group</taxon>
        <taxon>Rhizobium</taxon>
    </lineage>
</organism>
<dbReference type="EMBL" id="NAOO01000004">
    <property type="protein sequence ID" value="RFB99941.1"/>
    <property type="molecule type" value="Genomic_DNA"/>
</dbReference>
<protein>
    <submittedName>
        <fullName evidence="2">Uncharacterized protein</fullName>
    </submittedName>
</protein>